<dbReference type="Proteomes" id="UP000031516">
    <property type="component" value="Unassembled WGS sequence"/>
</dbReference>
<dbReference type="InterPro" id="IPR000195">
    <property type="entry name" value="Rab-GAP-TBC_dom"/>
</dbReference>
<dbReference type="AlphaFoldDB" id="A0A0A8L7B0"/>
<comment type="caution">
    <text evidence="4">The sequence shown here is derived from an EMBL/GenBank/DDBJ whole genome shotgun (WGS) entry which is preliminary data.</text>
</comment>
<proteinExistence type="predicted"/>
<dbReference type="GO" id="GO:0005096">
    <property type="term" value="F:GTPase activator activity"/>
    <property type="evidence" value="ECO:0007669"/>
    <property type="project" value="UniProtKB-KW"/>
</dbReference>
<evidence type="ECO:0000256" key="1">
    <source>
        <dbReference type="ARBA" id="ARBA00022468"/>
    </source>
</evidence>
<sequence length="738" mass="86295">MSQILFCKSKVYVHPTANKNNHIAGFLLITKDSQHTQPQDAKLSWVAERDLESRFLNMLLKVELELLKTHSVRSPHDFTIDSIYSSWSFTTALSAIFSIQFKPAHPSGYWVGSCIINCKTGIRDDVPVLFFHDEVCPSTITKRKKMNKDFDPFSTEGDIYWGGDDLKVSLESLVDLQKVDSSQCIYLVNASVDDLRTFSLNSIKRPPSSSSSKDDANIWETIESTRWSIMSKFADATTTASNFFGKLAKKHPIVKMIDKHSDNVYVKQLMRNPRVIEVQDEFDSAKIYLAKWAMGVKQEAERYHKLHHLDETYKRILKSELGISNDVELSVEEINTAVQRSFPLTKKKWASLFDSQGRLSVTVHEVKDFIFHGGVEDDELRSEVWLFLLNVYPWDSSLQERKELRQALEEDYNANYKSKWLFREPLNDPEEETYWKDQVFRISKDVIRNDRDIPLYKYNTDNAEENGTETEEVESEEGWEIRNPHLLALKNILVSYNIYNPNLGYVQGMTDLLSLIYFVLKDEALAFWCFVNFMNRMERNFLRDQSGIRDQMIALVDLCQFMLPKFTEHLKKCESSDLFFCFRMLIVWFKREFEFNDVCRIWEIFWTDYYSSQFQLFFMLAILQKHSDVVMSQLTEFDDVLKYFNDLRNSMDWSDIMTRSELLFIKFQKMIEVLEREESLIGHETSTSGSNIHETETTSEVDDPPLHHPSLISENLKNLLSKEVVVQKEGLRTKDSIK</sequence>
<evidence type="ECO:0000313" key="4">
    <source>
        <dbReference type="EMBL" id="CDO94088.1"/>
    </source>
</evidence>
<dbReference type="InterPro" id="IPR035969">
    <property type="entry name" value="Rab-GAP_TBC_sf"/>
</dbReference>
<evidence type="ECO:0000313" key="5">
    <source>
        <dbReference type="Proteomes" id="UP000031516"/>
    </source>
</evidence>
<feature type="domain" description="Rab-GAP TBC" evidence="3">
    <location>
        <begin position="375"/>
        <end position="609"/>
    </location>
</feature>
<keyword evidence="1" id="KW-0343">GTPase activation</keyword>
<accession>A0A0A8L7B0</accession>
<evidence type="ECO:0000256" key="2">
    <source>
        <dbReference type="SAM" id="MobiDB-lite"/>
    </source>
</evidence>
<dbReference type="PANTHER" id="PTHR22957:SF502">
    <property type="entry name" value="SMALL G PROTEIN SIGNALING MODULATOR 2-RELATED"/>
    <property type="match status" value="1"/>
</dbReference>
<dbReference type="SUPFAM" id="SSF47923">
    <property type="entry name" value="Ypt/Rab-GAP domain of gyp1p"/>
    <property type="match status" value="2"/>
</dbReference>
<protein>
    <submittedName>
        <fullName evidence="4">WGS project CCBQ000000000 data, contig 00266</fullName>
    </submittedName>
</protein>
<dbReference type="PANTHER" id="PTHR22957">
    <property type="entry name" value="TBC1 DOMAIN FAMILY MEMBER GTPASE-ACTIVATING PROTEIN"/>
    <property type="match status" value="1"/>
</dbReference>
<dbReference type="SMART" id="SM00164">
    <property type="entry name" value="TBC"/>
    <property type="match status" value="1"/>
</dbReference>
<dbReference type="PROSITE" id="PS50086">
    <property type="entry name" value="TBC_RABGAP"/>
    <property type="match status" value="1"/>
</dbReference>
<dbReference type="Pfam" id="PF00566">
    <property type="entry name" value="RabGAP-TBC"/>
    <property type="match status" value="1"/>
</dbReference>
<reference evidence="4 5" key="1">
    <citation type="submission" date="2014-03" db="EMBL/GenBank/DDBJ databases">
        <title>The genome of Kluyveromyces dobzhanskii.</title>
        <authorList>
            <person name="Nystedt B."/>
            <person name="Astrom S."/>
        </authorList>
    </citation>
    <scope>NUCLEOTIDE SEQUENCE [LARGE SCALE GENOMIC DNA]</scope>
    <source>
        <strain evidence="4 5">CBS 2104</strain>
    </source>
</reference>
<keyword evidence="5" id="KW-1185">Reference proteome</keyword>
<dbReference type="Gene3D" id="1.10.8.270">
    <property type="entry name" value="putative rabgap domain of human tbc1 domain family member 14 like domains"/>
    <property type="match status" value="1"/>
</dbReference>
<dbReference type="Gene3D" id="1.10.472.80">
    <property type="entry name" value="Ypt/Rab-GAP domain of gyp1p, domain 3"/>
    <property type="match status" value="1"/>
</dbReference>
<dbReference type="OrthoDB" id="10264062at2759"/>
<dbReference type="EMBL" id="CCBQ010000033">
    <property type="protein sequence ID" value="CDO94088.1"/>
    <property type="molecule type" value="Genomic_DNA"/>
</dbReference>
<name>A0A0A8L7B0_9SACH</name>
<gene>
    <name evidence="4" type="ORF">KLDO_g2370</name>
</gene>
<feature type="region of interest" description="Disordered" evidence="2">
    <location>
        <begin position="682"/>
        <end position="707"/>
    </location>
</feature>
<evidence type="ECO:0000259" key="3">
    <source>
        <dbReference type="PROSITE" id="PS50086"/>
    </source>
</evidence>
<organism evidence="4 5">
    <name type="scientific">Kluyveromyces dobzhanskii CBS 2104</name>
    <dbReference type="NCBI Taxonomy" id="1427455"/>
    <lineage>
        <taxon>Eukaryota</taxon>
        <taxon>Fungi</taxon>
        <taxon>Dikarya</taxon>
        <taxon>Ascomycota</taxon>
        <taxon>Saccharomycotina</taxon>
        <taxon>Saccharomycetes</taxon>
        <taxon>Saccharomycetales</taxon>
        <taxon>Saccharomycetaceae</taxon>
        <taxon>Kluyveromyces</taxon>
    </lineage>
</organism>